<dbReference type="PRINTS" id="PR00035">
    <property type="entry name" value="HTHGNTR"/>
</dbReference>
<dbReference type="GO" id="GO:0003677">
    <property type="term" value="F:DNA binding"/>
    <property type="evidence" value="ECO:0007669"/>
    <property type="project" value="UniProtKB-KW"/>
</dbReference>
<dbReference type="PANTHER" id="PTHR43537">
    <property type="entry name" value="TRANSCRIPTIONAL REGULATOR, GNTR FAMILY"/>
    <property type="match status" value="1"/>
</dbReference>
<proteinExistence type="predicted"/>
<dbReference type="OrthoDB" id="9812290at2"/>
<evidence type="ECO:0000256" key="2">
    <source>
        <dbReference type="ARBA" id="ARBA00023125"/>
    </source>
</evidence>
<dbReference type="InterPro" id="IPR008920">
    <property type="entry name" value="TF_FadR/GntR_C"/>
</dbReference>
<organism evidence="5 6">
    <name type="scientific">Roseomonas genomospecies 6</name>
    <dbReference type="NCBI Taxonomy" id="214106"/>
    <lineage>
        <taxon>Bacteria</taxon>
        <taxon>Pseudomonadati</taxon>
        <taxon>Pseudomonadota</taxon>
        <taxon>Alphaproteobacteria</taxon>
        <taxon>Acetobacterales</taxon>
        <taxon>Roseomonadaceae</taxon>
        <taxon>Roseomonas</taxon>
    </lineage>
</organism>
<dbReference type="SMART" id="SM00895">
    <property type="entry name" value="FCD"/>
    <property type="match status" value="1"/>
</dbReference>
<dbReference type="Gene3D" id="1.10.10.10">
    <property type="entry name" value="Winged helix-like DNA-binding domain superfamily/Winged helix DNA-binding domain"/>
    <property type="match status" value="1"/>
</dbReference>
<evidence type="ECO:0000313" key="5">
    <source>
        <dbReference type="EMBL" id="KAA0676246.1"/>
    </source>
</evidence>
<dbReference type="AlphaFoldDB" id="A0A9W7KPV9"/>
<dbReference type="EMBL" id="QOKW01000038">
    <property type="protein sequence ID" value="KAA0676246.1"/>
    <property type="molecule type" value="Genomic_DNA"/>
</dbReference>
<dbReference type="GO" id="GO:0003700">
    <property type="term" value="F:DNA-binding transcription factor activity"/>
    <property type="evidence" value="ECO:0007669"/>
    <property type="project" value="InterPro"/>
</dbReference>
<dbReference type="SUPFAM" id="SSF48008">
    <property type="entry name" value="GntR ligand-binding domain-like"/>
    <property type="match status" value="1"/>
</dbReference>
<gene>
    <name evidence="5" type="ORF">DS843_27860</name>
</gene>
<evidence type="ECO:0000313" key="6">
    <source>
        <dbReference type="Proteomes" id="UP000480854"/>
    </source>
</evidence>
<sequence>MVMRNSANERPARRAAIGRVTLHDEVAARLRSMIVEGELSPGARIPESQLCEAFGVSRTPLREALKVLASEGLVELLHSRGAIVKRMCVQEVADIFELMAGVEYMTGQLVCQRATAEEVEELQDLHARLVDFHRRGRRSDYFRTNQKIHRRIAEVSGNRVLAEMQADFSGKIRRARYMANLQQARWDESVQEHEAFMEALAQRDGDLMGQRLRDHMRHTGDVVIRALRDGGGA</sequence>
<keyword evidence="2" id="KW-0238">DNA-binding</keyword>
<feature type="domain" description="HTH gntR-type" evidence="4">
    <location>
        <begin position="20"/>
        <end position="87"/>
    </location>
</feature>
<keyword evidence="6" id="KW-1185">Reference proteome</keyword>
<reference evidence="5 6" key="1">
    <citation type="submission" date="2018-07" db="EMBL/GenBank/DDBJ databases">
        <title>Genome sequence of Azospirillum sp. ATCC 49961.</title>
        <authorList>
            <person name="Sant'Anna F.H."/>
            <person name="Baldani J.I."/>
            <person name="Zilli J.E."/>
            <person name="Reis V.M."/>
            <person name="Hartmann A."/>
            <person name="Cruz L."/>
            <person name="de Souza E.M."/>
            <person name="de Oliveira Pedrosa F."/>
            <person name="Passaglia L.M.P."/>
        </authorList>
    </citation>
    <scope>NUCLEOTIDE SEQUENCE [LARGE SCALE GENOMIC DNA]</scope>
    <source>
        <strain evidence="5 6">ATCC 49961</strain>
    </source>
</reference>
<accession>A0A9W7KPV9</accession>
<keyword evidence="1" id="KW-0805">Transcription regulation</keyword>
<keyword evidence="3" id="KW-0804">Transcription</keyword>
<name>A0A9W7KPV9_9PROT</name>
<evidence type="ECO:0000256" key="1">
    <source>
        <dbReference type="ARBA" id="ARBA00023015"/>
    </source>
</evidence>
<dbReference type="Pfam" id="PF00392">
    <property type="entry name" value="GntR"/>
    <property type="match status" value="1"/>
</dbReference>
<dbReference type="Proteomes" id="UP000480854">
    <property type="component" value="Unassembled WGS sequence"/>
</dbReference>
<dbReference type="Gene3D" id="1.20.120.530">
    <property type="entry name" value="GntR ligand-binding domain-like"/>
    <property type="match status" value="1"/>
</dbReference>
<dbReference type="CDD" id="cd07377">
    <property type="entry name" value="WHTH_GntR"/>
    <property type="match status" value="1"/>
</dbReference>
<dbReference type="SMART" id="SM00345">
    <property type="entry name" value="HTH_GNTR"/>
    <property type="match status" value="1"/>
</dbReference>
<dbReference type="InterPro" id="IPR000524">
    <property type="entry name" value="Tscrpt_reg_HTH_GntR"/>
</dbReference>
<dbReference type="InterPro" id="IPR036390">
    <property type="entry name" value="WH_DNA-bd_sf"/>
</dbReference>
<dbReference type="InterPro" id="IPR036388">
    <property type="entry name" value="WH-like_DNA-bd_sf"/>
</dbReference>
<dbReference type="InterPro" id="IPR011711">
    <property type="entry name" value="GntR_C"/>
</dbReference>
<dbReference type="SUPFAM" id="SSF46785">
    <property type="entry name" value="Winged helix' DNA-binding domain"/>
    <property type="match status" value="1"/>
</dbReference>
<dbReference type="PROSITE" id="PS50949">
    <property type="entry name" value="HTH_GNTR"/>
    <property type="match status" value="1"/>
</dbReference>
<dbReference type="Pfam" id="PF07729">
    <property type="entry name" value="FCD"/>
    <property type="match status" value="1"/>
</dbReference>
<protein>
    <submittedName>
        <fullName evidence="5">GntR family transcriptional regulator</fullName>
    </submittedName>
</protein>
<evidence type="ECO:0000256" key="3">
    <source>
        <dbReference type="ARBA" id="ARBA00023163"/>
    </source>
</evidence>
<evidence type="ECO:0000259" key="4">
    <source>
        <dbReference type="PROSITE" id="PS50949"/>
    </source>
</evidence>
<dbReference type="PANTHER" id="PTHR43537:SF50">
    <property type="entry name" value="TRANSCRIPTIONAL REGULATORY PROTEIN"/>
    <property type="match status" value="1"/>
</dbReference>
<comment type="caution">
    <text evidence="5">The sequence shown here is derived from an EMBL/GenBank/DDBJ whole genome shotgun (WGS) entry which is preliminary data.</text>
</comment>